<keyword evidence="7" id="KW-0812">Transmembrane</keyword>
<evidence type="ECO:0000256" key="1">
    <source>
        <dbReference type="ARBA" id="ARBA00022670"/>
    </source>
</evidence>
<dbReference type="InterPro" id="IPR001915">
    <property type="entry name" value="Peptidase_M48"/>
</dbReference>
<keyword evidence="3 6" id="KW-0378">Hydrolase</keyword>
<dbReference type="EMBL" id="CP000283">
    <property type="protein sequence ID" value="ABE40912.1"/>
    <property type="molecule type" value="Genomic_DNA"/>
</dbReference>
<dbReference type="GO" id="GO:0051603">
    <property type="term" value="P:proteolysis involved in protein catabolic process"/>
    <property type="evidence" value="ECO:0007669"/>
    <property type="project" value="TreeGrafter"/>
</dbReference>
<reference evidence="10 11" key="1">
    <citation type="submission" date="2006-03" db="EMBL/GenBank/DDBJ databases">
        <title>Complete sequence of Rhodopseudomonas palustris BisB5.</title>
        <authorList>
            <consortium name="US DOE Joint Genome Institute"/>
            <person name="Copeland A."/>
            <person name="Lucas S."/>
            <person name="Lapidus A."/>
            <person name="Barry K."/>
            <person name="Detter J.C."/>
            <person name="Glavina del Rio T."/>
            <person name="Hammon N."/>
            <person name="Israni S."/>
            <person name="Dalin E."/>
            <person name="Tice H."/>
            <person name="Pitluck S."/>
            <person name="Chain P."/>
            <person name="Malfatti S."/>
            <person name="Shin M."/>
            <person name="Vergez L."/>
            <person name="Schmutz J."/>
            <person name="Larimer F."/>
            <person name="Land M."/>
            <person name="Hauser L."/>
            <person name="Pelletier D.A."/>
            <person name="Kyrpides N."/>
            <person name="Lykidis A."/>
            <person name="Oda Y."/>
            <person name="Harwood C.S."/>
            <person name="Richardson P."/>
        </authorList>
    </citation>
    <scope>NUCLEOTIDE SEQUENCE [LARGE SCALE GENOMIC DNA]</scope>
    <source>
        <strain evidence="10 11">BisB5</strain>
    </source>
</reference>
<evidence type="ECO:0000259" key="8">
    <source>
        <dbReference type="Pfam" id="PF01435"/>
    </source>
</evidence>
<dbReference type="InterPro" id="IPR055518">
    <property type="entry name" value="DUF7092"/>
</dbReference>
<evidence type="ECO:0000259" key="9">
    <source>
        <dbReference type="Pfam" id="PF23368"/>
    </source>
</evidence>
<evidence type="ECO:0000256" key="2">
    <source>
        <dbReference type="ARBA" id="ARBA00022723"/>
    </source>
</evidence>
<proteinExistence type="inferred from homology"/>
<organism evidence="10 11">
    <name type="scientific">Rhodopseudomonas palustris (strain BisB5)</name>
    <dbReference type="NCBI Taxonomy" id="316057"/>
    <lineage>
        <taxon>Bacteria</taxon>
        <taxon>Pseudomonadati</taxon>
        <taxon>Pseudomonadota</taxon>
        <taxon>Alphaproteobacteria</taxon>
        <taxon>Hyphomicrobiales</taxon>
        <taxon>Nitrobacteraceae</taxon>
        <taxon>Rhodopseudomonas</taxon>
    </lineage>
</organism>
<dbReference type="GO" id="GO:0004222">
    <property type="term" value="F:metalloendopeptidase activity"/>
    <property type="evidence" value="ECO:0007669"/>
    <property type="project" value="InterPro"/>
</dbReference>
<dbReference type="Pfam" id="PF01435">
    <property type="entry name" value="Peptidase_M48"/>
    <property type="match status" value="1"/>
</dbReference>
<evidence type="ECO:0000313" key="11">
    <source>
        <dbReference type="Proteomes" id="UP000001818"/>
    </source>
</evidence>
<dbReference type="eggNOG" id="COG0501">
    <property type="taxonomic scope" value="Bacteria"/>
</dbReference>
<feature type="domain" description="Peptidase M48" evidence="8">
    <location>
        <begin position="186"/>
        <end position="335"/>
    </location>
</feature>
<dbReference type="InterPro" id="IPR051156">
    <property type="entry name" value="Mito/Outer_Membr_Metalloprot"/>
</dbReference>
<evidence type="ECO:0000256" key="5">
    <source>
        <dbReference type="ARBA" id="ARBA00023049"/>
    </source>
</evidence>
<evidence type="ECO:0000256" key="3">
    <source>
        <dbReference type="ARBA" id="ARBA00022801"/>
    </source>
</evidence>
<gene>
    <name evidence="10" type="ordered locus">RPD_3691</name>
</gene>
<feature type="transmembrane region" description="Helical" evidence="7">
    <location>
        <begin position="103"/>
        <end position="125"/>
    </location>
</feature>
<evidence type="ECO:0000313" key="10">
    <source>
        <dbReference type="EMBL" id="ABE40912.1"/>
    </source>
</evidence>
<keyword evidence="7" id="KW-0472">Membrane</keyword>
<dbReference type="HOGENOM" id="CLU_029002_0_0_5"/>
<dbReference type="CDD" id="cd07332">
    <property type="entry name" value="M48C_Oma1_like"/>
    <property type="match status" value="1"/>
</dbReference>
<dbReference type="PANTHER" id="PTHR22726:SF1">
    <property type="entry name" value="METALLOENDOPEPTIDASE OMA1, MITOCHONDRIAL"/>
    <property type="match status" value="1"/>
</dbReference>
<dbReference type="Proteomes" id="UP000001818">
    <property type="component" value="Chromosome"/>
</dbReference>
<dbReference type="STRING" id="316057.RPD_3691"/>
<accession>Q132S7</accession>
<evidence type="ECO:0000256" key="4">
    <source>
        <dbReference type="ARBA" id="ARBA00022833"/>
    </source>
</evidence>
<dbReference type="AlphaFoldDB" id="Q132S7"/>
<evidence type="ECO:0000256" key="7">
    <source>
        <dbReference type="SAM" id="Phobius"/>
    </source>
</evidence>
<dbReference type="PANTHER" id="PTHR22726">
    <property type="entry name" value="METALLOENDOPEPTIDASE OMA1"/>
    <property type="match status" value="1"/>
</dbReference>
<dbReference type="Gene3D" id="3.30.2010.10">
    <property type="entry name" value="Metalloproteases ('zincins'), catalytic domain"/>
    <property type="match status" value="1"/>
</dbReference>
<dbReference type="GO" id="GO:0016020">
    <property type="term" value="C:membrane"/>
    <property type="evidence" value="ECO:0007669"/>
    <property type="project" value="TreeGrafter"/>
</dbReference>
<sequence>MMSDVSAPPPAVFFDGASSRRRPVTLAFSDRLEILQDGRTLAAWPFADIRRADGAPGLLRLGCVSAPALARLEVPDPAIAQQLAARCSYLDADVPQRHGVRAIVGWSLAAIVSLVLVSVYGMPLIADRLAPLLPQAFERRVGDVADRQIRTLFGDKVCDRPAGQAAFAVLVEKLRAAGSIGETVQPAVLSSEISNAIALPGGRVYLFSALLDKADNPDEIAGVLAHEFGHVARRDNMRHLIREGGSSFLIGLLFGDVTGSGALIFASRTLLNSSYSREAEHDADSFAIGVMHGLGRPVKPMGELLFRVTGKQRDSSISILASHPLTEDRLARMSAEAAMSPGAPLLSAEQWQALKAICK</sequence>
<feature type="domain" description="DUF7092" evidence="9">
    <location>
        <begin position="10"/>
        <end position="86"/>
    </location>
</feature>
<comment type="cofactor">
    <cofactor evidence="6">
        <name>Zn(2+)</name>
        <dbReference type="ChEBI" id="CHEBI:29105"/>
    </cofactor>
    <text evidence="6">Binds 1 zinc ion per subunit.</text>
</comment>
<dbReference type="BioCyc" id="RPAL316057:RPD_RS18560-MONOMER"/>
<dbReference type="Pfam" id="PF23368">
    <property type="entry name" value="DUF7092"/>
    <property type="match status" value="1"/>
</dbReference>
<dbReference type="KEGG" id="rpd:RPD_3691"/>
<keyword evidence="7" id="KW-1133">Transmembrane helix</keyword>
<keyword evidence="5 6" id="KW-0482">Metalloprotease</keyword>
<dbReference type="GO" id="GO:0046872">
    <property type="term" value="F:metal ion binding"/>
    <property type="evidence" value="ECO:0007669"/>
    <property type="project" value="UniProtKB-KW"/>
</dbReference>
<keyword evidence="2" id="KW-0479">Metal-binding</keyword>
<keyword evidence="4 6" id="KW-0862">Zinc</keyword>
<evidence type="ECO:0000256" key="6">
    <source>
        <dbReference type="RuleBase" id="RU003983"/>
    </source>
</evidence>
<protein>
    <submittedName>
        <fullName evidence="10">Peptidase M48, Ste24p</fullName>
    </submittedName>
</protein>
<comment type="similarity">
    <text evidence="6">Belongs to the peptidase M48 family.</text>
</comment>
<name>Q132S7_RHOPS</name>
<keyword evidence="1 6" id="KW-0645">Protease</keyword>